<name>A0A1M4W240_9BACT</name>
<dbReference type="STRING" id="1194090.SAMN05443144_10398"/>
<organism evidence="3 4">
    <name type="scientific">Fodinibius roseus</name>
    <dbReference type="NCBI Taxonomy" id="1194090"/>
    <lineage>
        <taxon>Bacteria</taxon>
        <taxon>Pseudomonadati</taxon>
        <taxon>Balneolota</taxon>
        <taxon>Balneolia</taxon>
        <taxon>Balneolales</taxon>
        <taxon>Balneolaceae</taxon>
        <taxon>Fodinibius</taxon>
    </lineage>
</organism>
<dbReference type="CDD" id="cd24146">
    <property type="entry name" value="nat-AmDH_N_like"/>
    <property type="match status" value="1"/>
</dbReference>
<dbReference type="OrthoDB" id="9767616at2"/>
<dbReference type="InterPro" id="IPR036291">
    <property type="entry name" value="NAD(P)-bd_dom_sf"/>
</dbReference>
<protein>
    <submittedName>
        <fullName evidence="3">4-hydroxy-tetrahydrodipicolinate reductase</fullName>
    </submittedName>
</protein>
<feature type="domain" description="2,4-diaminopentanoate dehydrogenase C-terminal" evidence="2">
    <location>
        <begin position="138"/>
        <end position="328"/>
    </location>
</feature>
<dbReference type="RefSeq" id="WP_073059569.1">
    <property type="nucleotide sequence ID" value="NZ_FQUS01000003.1"/>
</dbReference>
<dbReference type="InterPro" id="IPR045760">
    <property type="entry name" value="DAP_DH_C"/>
</dbReference>
<evidence type="ECO:0000259" key="2">
    <source>
        <dbReference type="Pfam" id="PF19328"/>
    </source>
</evidence>
<evidence type="ECO:0000259" key="1">
    <source>
        <dbReference type="Pfam" id="PF02629"/>
    </source>
</evidence>
<dbReference type="Pfam" id="PF02629">
    <property type="entry name" value="CoA_binding"/>
    <property type="match status" value="1"/>
</dbReference>
<sequence length="331" mass="35692">MINVVQIGVGPLGQKIVNYALDRKSIEIVGAVDLDPRKVGQDLGELCTTVPLGVTVKETLEEAVGDRDVDVAVVATLSSIEDIEEQITDIATAGLDIVSTCEELSYPWETQPEIAKRIDEACEKQGVTCLGTGVNPGFLMDYLPSVLSSVCQEVERIKVTRVQDASIRRIPFQQKIGAGLTEKQFEQQEKNGTLRHVGLPESVHMIAKALNWTLDRVEETLDPVLATADILSGYKEIGQGHPSGVEQYGRGFVDGKEKITLHFRAAVGEEEAYDKVEIIGTPTFSSTIEGGINGDIATSAITVNAIPSVTKARAGLKTMLEVPVPSCFSEV</sequence>
<dbReference type="Pfam" id="PF19328">
    <property type="entry name" value="DAP_DH_C"/>
    <property type="match status" value="1"/>
</dbReference>
<evidence type="ECO:0000313" key="4">
    <source>
        <dbReference type="Proteomes" id="UP000184041"/>
    </source>
</evidence>
<accession>A0A1M4W240</accession>
<dbReference type="Gene3D" id="3.40.50.720">
    <property type="entry name" value="NAD(P)-binding Rossmann-like Domain"/>
    <property type="match status" value="1"/>
</dbReference>
<gene>
    <name evidence="3" type="ORF">SAMN05443144_10398</name>
</gene>
<evidence type="ECO:0000313" key="3">
    <source>
        <dbReference type="EMBL" id="SHE75298.1"/>
    </source>
</evidence>
<proteinExistence type="predicted"/>
<dbReference type="AlphaFoldDB" id="A0A1M4W240"/>
<dbReference type="Proteomes" id="UP000184041">
    <property type="component" value="Unassembled WGS sequence"/>
</dbReference>
<dbReference type="InterPro" id="IPR003781">
    <property type="entry name" value="CoA-bd"/>
</dbReference>
<dbReference type="SUPFAM" id="SSF51735">
    <property type="entry name" value="NAD(P)-binding Rossmann-fold domains"/>
    <property type="match status" value="1"/>
</dbReference>
<dbReference type="EMBL" id="FQUS01000003">
    <property type="protein sequence ID" value="SHE75298.1"/>
    <property type="molecule type" value="Genomic_DNA"/>
</dbReference>
<reference evidence="3 4" key="1">
    <citation type="submission" date="2016-11" db="EMBL/GenBank/DDBJ databases">
        <authorList>
            <person name="Jaros S."/>
            <person name="Januszkiewicz K."/>
            <person name="Wedrychowicz H."/>
        </authorList>
    </citation>
    <scope>NUCLEOTIDE SEQUENCE [LARGE SCALE GENOMIC DNA]</scope>
    <source>
        <strain evidence="3 4">DSM 21986</strain>
    </source>
</reference>
<keyword evidence="4" id="KW-1185">Reference proteome</keyword>
<feature type="domain" description="CoA-binding" evidence="1">
    <location>
        <begin position="3"/>
        <end position="94"/>
    </location>
</feature>